<organism evidence="1 2">
    <name type="scientific">Sporolactobacillus inulinus</name>
    <dbReference type="NCBI Taxonomy" id="2078"/>
    <lineage>
        <taxon>Bacteria</taxon>
        <taxon>Bacillati</taxon>
        <taxon>Bacillota</taxon>
        <taxon>Bacilli</taxon>
        <taxon>Bacillales</taxon>
        <taxon>Sporolactobacillaceae</taxon>
        <taxon>Sporolactobacillus</taxon>
    </lineage>
</organism>
<evidence type="ECO:0000313" key="1">
    <source>
        <dbReference type="EMBL" id="GAY78994.1"/>
    </source>
</evidence>
<proteinExistence type="predicted"/>
<evidence type="ECO:0000313" key="2">
    <source>
        <dbReference type="Proteomes" id="UP000319716"/>
    </source>
</evidence>
<protein>
    <submittedName>
        <fullName evidence="1">Uncharacterized protein</fullName>
    </submittedName>
</protein>
<reference evidence="1 2" key="1">
    <citation type="submission" date="2017-11" db="EMBL/GenBank/DDBJ databases">
        <title>Draft Genome Sequence of Sporolactobacillus inulinus NBRC 111894 Isolated from Koso, a Japanese Sugar-Vegetable Fermented Beverage.</title>
        <authorList>
            <person name="Chiou T.Y."/>
            <person name="Oshima K."/>
            <person name="Suda W."/>
            <person name="Hattori M."/>
            <person name="Takahashi T."/>
        </authorList>
    </citation>
    <scope>NUCLEOTIDE SEQUENCE [LARGE SCALE GENOMIC DNA]</scope>
    <source>
        <strain evidence="1 2">NBRC111894</strain>
    </source>
</reference>
<name>A0A4Y1ZJ80_9BACL</name>
<dbReference type="Proteomes" id="UP000319716">
    <property type="component" value="Unassembled WGS sequence"/>
</dbReference>
<gene>
    <name evidence="1" type="ORF">NBRC111894_4548</name>
</gene>
<dbReference type="EMBL" id="BEXB01000075">
    <property type="protein sequence ID" value="GAY78994.1"/>
    <property type="molecule type" value="Genomic_DNA"/>
</dbReference>
<accession>A0A4Y1ZJ80</accession>
<sequence length="146" mass="16720">MQHKKTETRKGGYEWSYWLFSRTSVVADASSQWTETMHRLSIDPGQKATVSFSDRSHPKFSAHLYNQHRKGSMLPVHKNTITLPTKPGIYVILIQAHWRSGKSDYAFSVNVDKETLGFSKERSVSIWEKLSSSSRETGKSTLRDEV</sequence>
<dbReference type="AlphaFoldDB" id="A0A4Y1ZJ80"/>
<comment type="caution">
    <text evidence="1">The sequence shown here is derived from an EMBL/GenBank/DDBJ whole genome shotgun (WGS) entry which is preliminary data.</text>
</comment>